<sequence length="105" mass="11303">MEPTEIAQPEVAQPEEVRRAQAMVRAAIGERLSPYGAVNWPAVDAAVLDIHDEGEGHIVIHVDSDRNAVVAETVLAALGAVVRRDESYDPFAPGHTGIRLVAEIK</sequence>
<accession>A0ABV7Y378</accession>
<name>A0ABV7Y378_9ACTN</name>
<evidence type="ECO:0000313" key="2">
    <source>
        <dbReference type="Proteomes" id="UP001595699"/>
    </source>
</evidence>
<dbReference type="EMBL" id="JBHRZH010000003">
    <property type="protein sequence ID" value="MFC3759701.1"/>
    <property type="molecule type" value="Genomic_DNA"/>
</dbReference>
<comment type="caution">
    <text evidence="1">The sequence shown here is derived from an EMBL/GenBank/DDBJ whole genome shotgun (WGS) entry which is preliminary data.</text>
</comment>
<reference evidence="2" key="1">
    <citation type="journal article" date="2019" name="Int. J. Syst. Evol. Microbiol.">
        <title>The Global Catalogue of Microorganisms (GCM) 10K type strain sequencing project: providing services to taxonomists for standard genome sequencing and annotation.</title>
        <authorList>
            <consortium name="The Broad Institute Genomics Platform"/>
            <consortium name="The Broad Institute Genome Sequencing Center for Infectious Disease"/>
            <person name="Wu L."/>
            <person name="Ma J."/>
        </authorList>
    </citation>
    <scope>NUCLEOTIDE SEQUENCE [LARGE SCALE GENOMIC DNA]</scope>
    <source>
        <strain evidence="2">CGMCC 4.7241</strain>
    </source>
</reference>
<evidence type="ECO:0000313" key="1">
    <source>
        <dbReference type="EMBL" id="MFC3759701.1"/>
    </source>
</evidence>
<gene>
    <name evidence="1" type="ORF">ACFOUW_02530</name>
</gene>
<proteinExistence type="predicted"/>
<dbReference type="Proteomes" id="UP001595699">
    <property type="component" value="Unassembled WGS sequence"/>
</dbReference>
<keyword evidence="2" id="KW-1185">Reference proteome</keyword>
<protein>
    <submittedName>
        <fullName evidence="1">Uncharacterized protein</fullName>
    </submittedName>
</protein>
<organism evidence="1 2">
    <name type="scientific">Tenggerimyces flavus</name>
    <dbReference type="NCBI Taxonomy" id="1708749"/>
    <lineage>
        <taxon>Bacteria</taxon>
        <taxon>Bacillati</taxon>
        <taxon>Actinomycetota</taxon>
        <taxon>Actinomycetes</taxon>
        <taxon>Propionibacteriales</taxon>
        <taxon>Nocardioidaceae</taxon>
        <taxon>Tenggerimyces</taxon>
    </lineage>
</organism>
<dbReference type="RefSeq" id="WP_205121636.1">
    <property type="nucleotide sequence ID" value="NZ_JAFBCM010000001.1"/>
</dbReference>